<evidence type="ECO:0000313" key="3">
    <source>
        <dbReference type="Proteomes" id="UP001162131"/>
    </source>
</evidence>
<feature type="region of interest" description="Disordered" evidence="1">
    <location>
        <begin position="1"/>
        <end position="30"/>
    </location>
</feature>
<organism evidence="2 3">
    <name type="scientific">Blepharisma stoltei</name>
    <dbReference type="NCBI Taxonomy" id="1481888"/>
    <lineage>
        <taxon>Eukaryota</taxon>
        <taxon>Sar</taxon>
        <taxon>Alveolata</taxon>
        <taxon>Ciliophora</taxon>
        <taxon>Postciliodesmatophora</taxon>
        <taxon>Heterotrichea</taxon>
        <taxon>Heterotrichida</taxon>
        <taxon>Blepharismidae</taxon>
        <taxon>Blepharisma</taxon>
    </lineage>
</organism>
<proteinExistence type="predicted"/>
<dbReference type="AlphaFoldDB" id="A0AAU9JGM6"/>
<dbReference type="EMBL" id="CAJZBQ010000040">
    <property type="protein sequence ID" value="CAG9326382.1"/>
    <property type="molecule type" value="Genomic_DNA"/>
</dbReference>
<accession>A0AAU9JGM6</accession>
<keyword evidence="3" id="KW-1185">Reference proteome</keyword>
<sequence>MDKSPEKKSKLSSISVAASGSKHEYQRYHSPQLQPCEPFYELSKKRRVSPNLVSFGQIDSTAETNDFEFQIKSNHDQDASDMRHHANIIVPEYPPSALNNPESISNYPNRMRLVLSSGENLNQRGENIRIRKVQSTNFNLSDLNFSGEATLEDLSEKPTQSIRTRYIKKKKSDL</sequence>
<evidence type="ECO:0000256" key="1">
    <source>
        <dbReference type="SAM" id="MobiDB-lite"/>
    </source>
</evidence>
<dbReference type="Proteomes" id="UP001162131">
    <property type="component" value="Unassembled WGS sequence"/>
</dbReference>
<reference evidence="2" key="1">
    <citation type="submission" date="2021-09" db="EMBL/GenBank/DDBJ databases">
        <authorList>
            <consortium name="AG Swart"/>
            <person name="Singh M."/>
            <person name="Singh A."/>
            <person name="Seah K."/>
            <person name="Emmerich C."/>
        </authorList>
    </citation>
    <scope>NUCLEOTIDE SEQUENCE</scope>
    <source>
        <strain evidence="2">ATCC30299</strain>
    </source>
</reference>
<protein>
    <submittedName>
        <fullName evidence="2">Uncharacterized protein</fullName>
    </submittedName>
</protein>
<gene>
    <name evidence="2" type="ORF">BSTOLATCC_MIC40809</name>
</gene>
<comment type="caution">
    <text evidence="2">The sequence shown here is derived from an EMBL/GenBank/DDBJ whole genome shotgun (WGS) entry which is preliminary data.</text>
</comment>
<name>A0AAU9JGM6_9CILI</name>
<evidence type="ECO:0000313" key="2">
    <source>
        <dbReference type="EMBL" id="CAG9326382.1"/>
    </source>
</evidence>